<dbReference type="EMBL" id="JAHLQF010000001">
    <property type="protein sequence ID" value="MBU5483233.1"/>
    <property type="molecule type" value="Genomic_DNA"/>
</dbReference>
<accession>A0ABS6EDF9</accession>
<reference evidence="6 7" key="1">
    <citation type="submission" date="2021-06" db="EMBL/GenBank/DDBJ databases">
        <authorList>
            <person name="Sun Q."/>
            <person name="Li D."/>
        </authorList>
    </citation>
    <scope>NUCLEOTIDE SEQUENCE [LARGE SCALE GENOMIC DNA]</scope>
    <source>
        <strain evidence="6 7">MSJ-11</strain>
    </source>
</reference>
<dbReference type="Pfam" id="PF06580">
    <property type="entry name" value="His_kinase"/>
    <property type="match status" value="1"/>
</dbReference>
<dbReference type="CDD" id="cd00082">
    <property type="entry name" value="HisKA"/>
    <property type="match status" value="1"/>
</dbReference>
<protein>
    <submittedName>
        <fullName evidence="6">Response regulator</fullName>
    </submittedName>
</protein>
<feature type="domain" description="Response regulatory" evidence="5">
    <location>
        <begin position="691"/>
        <end position="807"/>
    </location>
</feature>
<dbReference type="PANTHER" id="PTHR43547:SF2">
    <property type="entry name" value="HYBRID SIGNAL TRANSDUCTION HISTIDINE KINASE C"/>
    <property type="match status" value="1"/>
</dbReference>
<feature type="transmembrane region" description="Helical" evidence="3">
    <location>
        <begin position="212"/>
        <end position="230"/>
    </location>
</feature>
<dbReference type="InterPro" id="IPR003661">
    <property type="entry name" value="HisK_dim/P_dom"/>
</dbReference>
<dbReference type="Proteomes" id="UP000726170">
    <property type="component" value="Unassembled WGS sequence"/>
</dbReference>
<dbReference type="RefSeq" id="WP_216437630.1">
    <property type="nucleotide sequence ID" value="NZ_JAHLQF010000001.1"/>
</dbReference>
<dbReference type="InterPro" id="IPR010559">
    <property type="entry name" value="Sig_transdc_His_kin_internal"/>
</dbReference>
<proteinExistence type="predicted"/>
<keyword evidence="3" id="KW-0472">Membrane</keyword>
<feature type="domain" description="Histidine kinase" evidence="4">
    <location>
        <begin position="442"/>
        <end position="654"/>
    </location>
</feature>
<sequence>MKNILRSIIVLGMLLVSLFISFYDLTPNKNPLPAEKGKMDLSQWDFYKNRAVKLDGEWELYDNQLLTPEDFHENGPNEPKLTGYAKLTSTRIDDKNDNIIEPKGVRSYRLVMKINPSNEVFGLKVENVKMSNKIYVNGSLKGSSGNPDEKNKEYYPKNIPYDTYFNIQGDKVEIILQTANFDYPFKGTLYKIYFGLQKDISFMTMTNFSIELAGAILAFLFGIYCLNIYSISNGEKIYLYSGVNLLATMISLALNGQKSLLQLFPYIPFELFCKVQEIAVILMVISLLRIIREVDKRILSKPIIKITNIVSSIYILIVLIIKYSVHAYLNLIMYIFIPVLLIIVISRLIIMILKNSYGTLERKENVIFLQATVCIFICLTNNFLYVFNLVHTKIIGSVALCGFMILMAIIMSYKFSLAYKDMEKMSNELIKMDRVKDEFITKTSYELKAPLYGIINIAETIIKENSESLKDKNIKDIIITKNIALRLCNIINDTLDVTLLKNNQLKINISTVDIKICTNLVIESYKYIIQNKNINIINNIKESLMVKGDKDRVRQILFNLINNAVKNMEKGTIKISGNKINDMVYVSVEDTGIGIPIDKQEKIFKPYESLNLEGIGLGLYITRQLVELMKGKIYLEWSEVNKGSCFVFSLPYSEEASNLCEVSNREDIKYFQKLSSIDYPKTKDREKAEDTILIVDYELLNVQTALNIFHREGYNILTAFSGEEALNKIRNNKIDLILLDVMMPGISGIDICKKIREKYSIIELPILISTLRNTNYDLFLGFEAGANDFITKPFEEKEIIGRARTLIALKKSMEHALKSELAFLQAQIKPHFLYNALSTIISFCYTDSEKAANLLINFSKYLRLAFDIDNKLMIVLLRRELEMVDAYVEIEKARFGEKIKIEYDIDQELMNEEIPSLSIQPLVENAIKHGLYKKSEGGTVYVSAKKRRGTIYITVRDTGVGMPMEKIEELKNIDIKDEGVGFSNISKRIRKLNKAEINICSIEGEGTTVTISIEHL</sequence>
<evidence type="ECO:0000313" key="6">
    <source>
        <dbReference type="EMBL" id="MBU5483233.1"/>
    </source>
</evidence>
<dbReference type="InterPro" id="IPR001789">
    <property type="entry name" value="Sig_transdc_resp-reg_receiver"/>
</dbReference>
<gene>
    <name evidence="6" type="ORF">KQI86_02765</name>
</gene>
<feature type="modified residue" description="4-aspartylphosphate" evidence="2">
    <location>
        <position position="740"/>
    </location>
</feature>
<name>A0ABS6EDF9_9CLOT</name>
<feature type="transmembrane region" description="Helical" evidence="3">
    <location>
        <begin position="266"/>
        <end position="291"/>
    </location>
</feature>
<feature type="transmembrane region" description="Helical" evidence="3">
    <location>
        <begin position="331"/>
        <end position="353"/>
    </location>
</feature>
<evidence type="ECO:0000313" key="7">
    <source>
        <dbReference type="Proteomes" id="UP000726170"/>
    </source>
</evidence>
<evidence type="ECO:0000259" key="5">
    <source>
        <dbReference type="PROSITE" id="PS50110"/>
    </source>
</evidence>
<comment type="caution">
    <text evidence="6">The sequence shown here is derived from an EMBL/GenBank/DDBJ whole genome shotgun (WGS) entry which is preliminary data.</text>
</comment>
<keyword evidence="3" id="KW-1133">Transmembrane helix</keyword>
<dbReference type="SMART" id="SM00387">
    <property type="entry name" value="HATPase_c"/>
    <property type="match status" value="2"/>
</dbReference>
<evidence type="ECO:0000259" key="4">
    <source>
        <dbReference type="PROSITE" id="PS50109"/>
    </source>
</evidence>
<dbReference type="Pfam" id="PF02518">
    <property type="entry name" value="HATPase_c"/>
    <property type="match status" value="2"/>
</dbReference>
<dbReference type="InterPro" id="IPR005467">
    <property type="entry name" value="His_kinase_dom"/>
</dbReference>
<dbReference type="PROSITE" id="PS50110">
    <property type="entry name" value="RESPONSE_REGULATORY"/>
    <property type="match status" value="1"/>
</dbReference>
<keyword evidence="3" id="KW-0812">Transmembrane</keyword>
<feature type="transmembrane region" description="Helical" evidence="3">
    <location>
        <begin position="394"/>
        <end position="415"/>
    </location>
</feature>
<evidence type="ECO:0000256" key="1">
    <source>
        <dbReference type="ARBA" id="ARBA00022553"/>
    </source>
</evidence>
<evidence type="ECO:0000256" key="2">
    <source>
        <dbReference type="PROSITE-ProRule" id="PRU00169"/>
    </source>
</evidence>
<feature type="domain" description="Histidine kinase" evidence="4">
    <location>
        <begin position="812"/>
        <end position="1016"/>
    </location>
</feature>
<dbReference type="InterPro" id="IPR003594">
    <property type="entry name" value="HATPase_dom"/>
</dbReference>
<dbReference type="PROSITE" id="PS50109">
    <property type="entry name" value="HIS_KIN"/>
    <property type="match status" value="2"/>
</dbReference>
<keyword evidence="1 2" id="KW-0597">Phosphoprotein</keyword>
<feature type="transmembrane region" description="Helical" evidence="3">
    <location>
        <begin position="7"/>
        <end position="25"/>
    </location>
</feature>
<dbReference type="SMART" id="SM00448">
    <property type="entry name" value="REC"/>
    <property type="match status" value="1"/>
</dbReference>
<dbReference type="Pfam" id="PF00072">
    <property type="entry name" value="Response_reg"/>
    <property type="match status" value="1"/>
</dbReference>
<feature type="transmembrane region" description="Helical" evidence="3">
    <location>
        <begin position="237"/>
        <end position="254"/>
    </location>
</feature>
<organism evidence="6 7">
    <name type="scientific">Clostridium mobile</name>
    <dbReference type="NCBI Taxonomy" id="2841512"/>
    <lineage>
        <taxon>Bacteria</taxon>
        <taxon>Bacillati</taxon>
        <taxon>Bacillota</taxon>
        <taxon>Clostridia</taxon>
        <taxon>Eubacteriales</taxon>
        <taxon>Clostridiaceae</taxon>
        <taxon>Clostridium</taxon>
    </lineage>
</organism>
<keyword evidence="7" id="KW-1185">Reference proteome</keyword>
<feature type="transmembrane region" description="Helical" evidence="3">
    <location>
        <begin position="365"/>
        <end position="388"/>
    </location>
</feature>
<dbReference type="PANTHER" id="PTHR43547">
    <property type="entry name" value="TWO-COMPONENT HISTIDINE KINASE"/>
    <property type="match status" value="1"/>
</dbReference>
<evidence type="ECO:0000256" key="3">
    <source>
        <dbReference type="SAM" id="Phobius"/>
    </source>
</evidence>